<dbReference type="EMBL" id="CWGJ01000011">
    <property type="protein sequence ID" value="CRX38283.1"/>
    <property type="molecule type" value="Genomic_DNA"/>
</dbReference>
<sequence length="295" mass="33749">MSFNLVHGIAHDSSYLQASAAEKNTANDTSAATNIGRSAIQSGYQSLEWTSLPKRKIQEMENEVGIDTTPVSKRQKNNFYRNPVRVSRDQDCQQIFDRIVVCEIYNPKFNELNEDNQSHEILANYEQGKLSYKYHPHERYIYSFDEDCLKQISDLSKKNNDQRIIRNLAECDRENIPFTFTSLTKMFIVAQGEGEKGTIGGMEADQFCEVITEDINAGEMAEMELIVCNIGANHNYIQQLHASYPRTNIISYKCLLATQLNPSIQIIGFDNDGTWIEDIEKQKITVRKKLLNLKS</sequence>
<proteinExistence type="predicted"/>
<dbReference type="Proteomes" id="UP000220251">
    <property type="component" value="Unassembled WGS sequence"/>
</dbReference>
<dbReference type="RefSeq" id="WP_098038127.1">
    <property type="nucleotide sequence ID" value="NZ_CWGJ01000011.1"/>
</dbReference>
<evidence type="ECO:0000313" key="1">
    <source>
        <dbReference type="EMBL" id="CRX38283.1"/>
    </source>
</evidence>
<keyword evidence="2" id="KW-1185">Reference proteome</keyword>
<name>A0A0H5DQD7_9BACT</name>
<organism evidence="1 2">
    <name type="scientific">Estrella lausannensis</name>
    <dbReference type="NCBI Taxonomy" id="483423"/>
    <lineage>
        <taxon>Bacteria</taxon>
        <taxon>Pseudomonadati</taxon>
        <taxon>Chlamydiota</taxon>
        <taxon>Chlamydiia</taxon>
        <taxon>Parachlamydiales</taxon>
        <taxon>Candidatus Criblamydiaceae</taxon>
        <taxon>Estrella</taxon>
    </lineage>
</organism>
<gene>
    <name evidence="1" type="ORF">ELAC_0934</name>
</gene>
<reference evidence="2" key="1">
    <citation type="submission" date="2015-06" db="EMBL/GenBank/DDBJ databases">
        <authorList>
            <person name="Bertelli C."/>
        </authorList>
    </citation>
    <scope>NUCLEOTIDE SEQUENCE [LARGE SCALE GENOMIC DNA]</scope>
    <source>
        <strain evidence="2">CRIB-30</strain>
    </source>
</reference>
<evidence type="ECO:0000313" key="2">
    <source>
        <dbReference type="Proteomes" id="UP000220251"/>
    </source>
</evidence>
<protein>
    <submittedName>
        <fullName evidence="1">Putative secreted protein</fullName>
    </submittedName>
</protein>
<accession>A0A0H5DQD7</accession>
<dbReference type="AlphaFoldDB" id="A0A0H5DQD7"/>